<keyword evidence="3" id="KW-1185">Reference proteome</keyword>
<keyword evidence="1" id="KW-0460">Magnesium</keyword>
<dbReference type="PATRIC" id="fig|857265.3.peg.3802"/>
<dbReference type="CDD" id="cd16841">
    <property type="entry name" value="RraA_family"/>
    <property type="match status" value="1"/>
</dbReference>
<dbReference type="InterPro" id="IPR029044">
    <property type="entry name" value="Nucleotide-diphossugar_trans"/>
</dbReference>
<dbReference type="GO" id="GO:0008781">
    <property type="term" value="F:N-acylneuraminate cytidylyltransferase activity"/>
    <property type="evidence" value="ECO:0007669"/>
    <property type="project" value="TreeGrafter"/>
</dbReference>
<comment type="cofactor">
    <cofactor evidence="1">
        <name>Mg(2+)</name>
        <dbReference type="ChEBI" id="CHEBI:18420"/>
    </cofactor>
</comment>
<sequence length="429" mass="47362">MVNIVAFVPAKGSSDRIQNKNLRVLDGEYLFKRKLRQLLKCERITEVVLDTDSDEIAHLASDLPVSRLKRPEQLATNATDGHELFAWECSQRTADLYVQALCTAPFVDAGTLNRAIDALLASPDHDSLVAVTQGKQYTWKDGNPEYGRGRIPNSVDLPAVTIEAMSLYIVRASVLASGKRFGSNPLMFVLDPTEVVDVNWPEDLQLAETIAAGARARENLALGALFPYLTSSMLADITREMGLNFVLPKEIMGGGRFFGRAKTLLLDRPQENESWQGIYDALDTYQFVRPGDVIMVENRVPDHAYFGNLNAQLAMRAGAVGAVVDGVTRDKYDVAKLDFPVFARGHYCVDIKFEGTTRAMNMPINIGGVTVKNGDFIFADGDGVIAIPEQLWPEIKELALKGIEKEWRVGMAVALGIAPKEIFTRHGEF</sequence>
<dbReference type="STRING" id="857265.WG78_18580"/>
<reference evidence="2 3" key="1">
    <citation type="submission" date="2015-07" db="EMBL/GenBank/DDBJ databases">
        <title>Draft genome sequence of the Amantichitinum ursilacus IGB-41, a new chitin-degrading bacterium.</title>
        <authorList>
            <person name="Kirstahler P."/>
            <person name="Guenther M."/>
            <person name="Grumaz C."/>
            <person name="Rupp S."/>
            <person name="Zibek S."/>
            <person name="Sohn K."/>
        </authorList>
    </citation>
    <scope>NUCLEOTIDE SEQUENCE [LARGE SCALE GENOMIC DNA]</scope>
    <source>
        <strain evidence="2 3">IGB-41</strain>
    </source>
</reference>
<accession>A0A0N0XI02</accession>
<evidence type="ECO:0000313" key="3">
    <source>
        <dbReference type="Proteomes" id="UP000037939"/>
    </source>
</evidence>
<dbReference type="InterPro" id="IPR005493">
    <property type="entry name" value="RraA/RraA-like"/>
</dbReference>
<feature type="binding site" evidence="1">
    <location>
        <position position="330"/>
    </location>
    <ligand>
        <name>Mg(2+)</name>
        <dbReference type="ChEBI" id="CHEBI:18420"/>
    </ligand>
</feature>
<dbReference type="InterPro" id="IPR050793">
    <property type="entry name" value="CMP-NeuNAc_synthase"/>
</dbReference>
<dbReference type="Pfam" id="PF02348">
    <property type="entry name" value="CTP_transf_3"/>
    <property type="match status" value="1"/>
</dbReference>
<dbReference type="Gene3D" id="3.50.30.40">
    <property type="entry name" value="Ribonuclease E inhibitor RraA/RraA-like"/>
    <property type="match status" value="1"/>
</dbReference>
<dbReference type="GO" id="GO:0016829">
    <property type="term" value="F:lyase activity"/>
    <property type="evidence" value="ECO:0007669"/>
    <property type="project" value="UniProtKB-KW"/>
</dbReference>
<organism evidence="2 3">
    <name type="scientific">Amantichitinum ursilacus</name>
    <dbReference type="NCBI Taxonomy" id="857265"/>
    <lineage>
        <taxon>Bacteria</taxon>
        <taxon>Pseudomonadati</taxon>
        <taxon>Pseudomonadota</taxon>
        <taxon>Betaproteobacteria</taxon>
        <taxon>Neisseriales</taxon>
        <taxon>Chitinibacteraceae</taxon>
        <taxon>Amantichitinum</taxon>
    </lineage>
</organism>
<dbReference type="GO" id="GO:0046872">
    <property type="term" value="F:metal ion binding"/>
    <property type="evidence" value="ECO:0007669"/>
    <property type="project" value="UniProtKB-KW"/>
</dbReference>
<dbReference type="InterPro" id="IPR036704">
    <property type="entry name" value="RraA/RraA-like_sf"/>
</dbReference>
<gene>
    <name evidence="2" type="primary">proA_2</name>
    <name evidence="2" type="ORF">WG78_18580</name>
</gene>
<protein>
    <submittedName>
        <fullName evidence="2">4-hydroxy-4-methyl-2-oxoglutarate aldolase</fullName>
        <ecNumber evidence="2">4.1.1.3</ecNumber>
    </submittedName>
</protein>
<dbReference type="Pfam" id="PF03737">
    <property type="entry name" value="RraA-like"/>
    <property type="match status" value="1"/>
</dbReference>
<feature type="binding site" evidence="1">
    <location>
        <position position="329"/>
    </location>
    <ligand>
        <name>substrate</name>
    </ligand>
</feature>
<dbReference type="Proteomes" id="UP000037939">
    <property type="component" value="Unassembled WGS sequence"/>
</dbReference>
<dbReference type="PANTHER" id="PTHR21485">
    <property type="entry name" value="HAD SUPERFAMILY MEMBERS CMAS AND KDSC"/>
    <property type="match status" value="1"/>
</dbReference>
<dbReference type="SUPFAM" id="SSF53448">
    <property type="entry name" value="Nucleotide-diphospho-sugar transferases"/>
    <property type="match status" value="1"/>
</dbReference>
<name>A0A0N0XI02_9NEIS</name>
<dbReference type="EC" id="4.1.1.3" evidence="2"/>
<comment type="caution">
    <text evidence="2">The sequence shown here is derived from an EMBL/GenBank/DDBJ whole genome shotgun (WGS) entry which is preliminary data.</text>
</comment>
<dbReference type="Gene3D" id="3.90.550.10">
    <property type="entry name" value="Spore Coat Polysaccharide Biosynthesis Protein SpsA, Chain A"/>
    <property type="match status" value="1"/>
</dbReference>
<keyword evidence="2" id="KW-0456">Lyase</keyword>
<evidence type="ECO:0000313" key="2">
    <source>
        <dbReference type="EMBL" id="KPC50101.1"/>
    </source>
</evidence>
<dbReference type="SUPFAM" id="SSF89562">
    <property type="entry name" value="RraA-like"/>
    <property type="match status" value="1"/>
</dbReference>
<proteinExistence type="predicted"/>
<dbReference type="InterPro" id="IPR003329">
    <property type="entry name" value="Cytidylyl_trans"/>
</dbReference>
<dbReference type="EMBL" id="LAQT01000032">
    <property type="protein sequence ID" value="KPC50101.1"/>
    <property type="molecule type" value="Genomic_DNA"/>
</dbReference>
<keyword evidence="1" id="KW-0479">Metal-binding</keyword>
<evidence type="ECO:0000256" key="1">
    <source>
        <dbReference type="PIRSR" id="PIRSR605493-1"/>
    </source>
</evidence>
<dbReference type="PANTHER" id="PTHR21485:SF6">
    <property type="entry name" value="N-ACYLNEURAMINATE CYTIDYLYLTRANSFERASE-RELATED"/>
    <property type="match status" value="1"/>
</dbReference>
<dbReference type="AlphaFoldDB" id="A0A0N0XI02"/>